<dbReference type="SUPFAM" id="SSF46894">
    <property type="entry name" value="C-terminal effector domain of the bipartite response regulators"/>
    <property type="match status" value="1"/>
</dbReference>
<dbReference type="SMART" id="SM00421">
    <property type="entry name" value="HTH_LUXR"/>
    <property type="match status" value="1"/>
</dbReference>
<dbReference type="InterPro" id="IPR035965">
    <property type="entry name" value="PAS-like_dom_sf"/>
</dbReference>
<dbReference type="SUPFAM" id="SSF55785">
    <property type="entry name" value="PYP-like sensor domain (PAS domain)"/>
    <property type="match status" value="1"/>
</dbReference>
<accession>A0A6J4T3R9</accession>
<feature type="domain" description="HTH luxR-type" evidence="4">
    <location>
        <begin position="121"/>
        <end position="186"/>
    </location>
</feature>
<keyword evidence="1" id="KW-0805">Transcription regulation</keyword>
<dbReference type="InterPro" id="IPR036388">
    <property type="entry name" value="WH-like_DNA-bd_sf"/>
</dbReference>
<dbReference type="Pfam" id="PF00196">
    <property type="entry name" value="GerE"/>
    <property type="match status" value="1"/>
</dbReference>
<dbReference type="Gene3D" id="3.30.450.20">
    <property type="entry name" value="PAS domain"/>
    <property type="match status" value="1"/>
</dbReference>
<dbReference type="Pfam" id="PF08448">
    <property type="entry name" value="PAS_4"/>
    <property type="match status" value="1"/>
</dbReference>
<dbReference type="InterPro" id="IPR016032">
    <property type="entry name" value="Sig_transdc_resp-reg_C-effctor"/>
</dbReference>
<dbReference type="InterPro" id="IPR013656">
    <property type="entry name" value="PAS_4"/>
</dbReference>
<dbReference type="PANTHER" id="PTHR44688:SF16">
    <property type="entry name" value="DNA-BINDING TRANSCRIPTIONAL ACTIVATOR DEVR_DOSR"/>
    <property type="match status" value="1"/>
</dbReference>
<sequence length="194" mass="21159">MDGDHAFWAVFERSRNPMLLFGDDRVYTHVNDAACAALGVPRQHIVGQRVGHLTPSDQQGHERELWDRLMRTGHLVSPWRVARPDGSTKELLLNTTLNAAPGGLHLSVYLLGGDEEAPEPAASRAGALSPRERQVVQMLALGSTGEQVAQELALSPETVRTHVRNAMDRAGARTRAQLVAIALRDGLIDPGRRA</sequence>
<dbReference type="GO" id="GO:0003677">
    <property type="term" value="F:DNA binding"/>
    <property type="evidence" value="ECO:0007669"/>
    <property type="project" value="UniProtKB-KW"/>
</dbReference>
<evidence type="ECO:0000256" key="3">
    <source>
        <dbReference type="ARBA" id="ARBA00023163"/>
    </source>
</evidence>
<name>A0A6J4T3R9_9ACTN</name>
<proteinExistence type="predicted"/>
<dbReference type="CDD" id="cd06170">
    <property type="entry name" value="LuxR_C_like"/>
    <property type="match status" value="1"/>
</dbReference>
<dbReference type="PRINTS" id="PR00038">
    <property type="entry name" value="HTHLUXR"/>
</dbReference>
<evidence type="ECO:0000256" key="1">
    <source>
        <dbReference type="ARBA" id="ARBA00023015"/>
    </source>
</evidence>
<evidence type="ECO:0000259" key="4">
    <source>
        <dbReference type="PROSITE" id="PS50043"/>
    </source>
</evidence>
<gene>
    <name evidence="5" type="ORF">AVDCRST_MAG30-2605</name>
</gene>
<organism evidence="5">
    <name type="scientific">uncultured Solirubrobacteraceae bacterium</name>
    <dbReference type="NCBI Taxonomy" id="1162706"/>
    <lineage>
        <taxon>Bacteria</taxon>
        <taxon>Bacillati</taxon>
        <taxon>Actinomycetota</taxon>
        <taxon>Thermoleophilia</taxon>
        <taxon>Solirubrobacterales</taxon>
        <taxon>Solirubrobacteraceae</taxon>
        <taxon>environmental samples</taxon>
    </lineage>
</organism>
<dbReference type="AlphaFoldDB" id="A0A6J4T3R9"/>
<dbReference type="InterPro" id="IPR000792">
    <property type="entry name" value="Tscrpt_reg_LuxR_C"/>
</dbReference>
<dbReference type="CDD" id="cd00130">
    <property type="entry name" value="PAS"/>
    <property type="match status" value="1"/>
</dbReference>
<keyword evidence="3" id="KW-0804">Transcription</keyword>
<dbReference type="Gene3D" id="1.10.10.10">
    <property type="entry name" value="Winged helix-like DNA-binding domain superfamily/Winged helix DNA-binding domain"/>
    <property type="match status" value="1"/>
</dbReference>
<dbReference type="NCBIfam" id="TIGR00229">
    <property type="entry name" value="sensory_box"/>
    <property type="match status" value="1"/>
</dbReference>
<dbReference type="InterPro" id="IPR000014">
    <property type="entry name" value="PAS"/>
</dbReference>
<reference evidence="5" key="1">
    <citation type="submission" date="2020-02" db="EMBL/GenBank/DDBJ databases">
        <authorList>
            <person name="Meier V. D."/>
        </authorList>
    </citation>
    <scope>NUCLEOTIDE SEQUENCE</scope>
    <source>
        <strain evidence="5">AVDCRST_MAG30</strain>
    </source>
</reference>
<evidence type="ECO:0000313" key="5">
    <source>
        <dbReference type="EMBL" id="CAA9513134.1"/>
    </source>
</evidence>
<protein>
    <recommendedName>
        <fullName evidence="4">HTH luxR-type domain-containing protein</fullName>
    </recommendedName>
</protein>
<dbReference type="EMBL" id="CADCVS010000338">
    <property type="protein sequence ID" value="CAA9513134.1"/>
    <property type="molecule type" value="Genomic_DNA"/>
</dbReference>
<evidence type="ECO:0000256" key="2">
    <source>
        <dbReference type="ARBA" id="ARBA00023125"/>
    </source>
</evidence>
<dbReference type="PANTHER" id="PTHR44688">
    <property type="entry name" value="DNA-BINDING TRANSCRIPTIONAL ACTIVATOR DEVR_DOSR"/>
    <property type="match status" value="1"/>
</dbReference>
<dbReference type="GO" id="GO:0006355">
    <property type="term" value="P:regulation of DNA-templated transcription"/>
    <property type="evidence" value="ECO:0007669"/>
    <property type="project" value="InterPro"/>
</dbReference>
<dbReference type="PROSITE" id="PS50043">
    <property type="entry name" value="HTH_LUXR_2"/>
    <property type="match status" value="1"/>
</dbReference>
<keyword evidence="2" id="KW-0238">DNA-binding</keyword>